<keyword evidence="1" id="KW-0175">Coiled coil</keyword>
<keyword evidence="3" id="KW-1185">Reference proteome</keyword>
<organism evidence="2 3">
    <name type="scientific">Anaerovibrio slackiae</name>
    <dbReference type="NCBI Taxonomy" id="2652309"/>
    <lineage>
        <taxon>Bacteria</taxon>
        <taxon>Bacillati</taxon>
        <taxon>Bacillota</taxon>
        <taxon>Negativicutes</taxon>
        <taxon>Selenomonadales</taxon>
        <taxon>Selenomonadaceae</taxon>
        <taxon>Anaerovibrio</taxon>
    </lineage>
</organism>
<dbReference type="EMBL" id="VUNR01000005">
    <property type="protein sequence ID" value="MSU08216.1"/>
    <property type="molecule type" value="Genomic_DNA"/>
</dbReference>
<evidence type="ECO:0000313" key="3">
    <source>
        <dbReference type="Proteomes" id="UP000433181"/>
    </source>
</evidence>
<protein>
    <submittedName>
        <fullName evidence="2">Uncharacterized protein</fullName>
    </submittedName>
</protein>
<accession>A0A6I2UHG6</accession>
<name>A0A6I2UHG6_9FIRM</name>
<sequence>MNPERFARFISEYRAIVDHAPASADIGDSLRILKERNMDKVFQKYFKDTHIAGMENIFKQVATLDDKNFESIKPTIKEAIGNIREAGGNSSLFAPLAKQYKDNPRMLDLLPIYPNKIIDWDKMLYGEGATKTSVNLDALHKVSEALRQAIMEVVKSVEQIKNAAATTAVSMNTIAPSSASPVPPEKSNLVVQVKQENDEIQKALKQREALLKQLNDMNNLVAKRPYEHRLEKLDKLNATLSTNGYGIQLPRFYAKSGDKEATNAAYDNYLREASGYNSMRKELTSMMERGITPTKEHWNEIRNNYLSMLDSLREKRYKISPVSDDFTGGTYEKFLAKMREFQQTAKANGIVPVTADARQVNEKIAELRKALASLEAFSIRITANTEPIIKAVDSVIARLQSMKDVAITVNANTKPFIEAIDACMAKCKELKPNIEFDAAKLNTELAKIKTVLPIAIDFEKYREELQKIQKYTNSLPHMILKAGLDTSEFIKSVEAAKIKAKEIKDIRLNIDASGVEPGYNKFKDFVDYAYRHNPIAIGVTVNETSLSVIDLLLNRVQALQ</sequence>
<dbReference type="GeneID" id="96778131"/>
<comment type="caution">
    <text evidence="2">The sequence shown here is derived from an EMBL/GenBank/DDBJ whole genome shotgun (WGS) entry which is preliminary data.</text>
</comment>
<evidence type="ECO:0000256" key="1">
    <source>
        <dbReference type="SAM" id="Coils"/>
    </source>
</evidence>
<dbReference type="RefSeq" id="WP_154406373.1">
    <property type="nucleotide sequence ID" value="NZ_VUNR01000005.1"/>
</dbReference>
<dbReference type="AlphaFoldDB" id="A0A6I2UHG6"/>
<gene>
    <name evidence="2" type="ORF">FYJ84_04325</name>
</gene>
<evidence type="ECO:0000313" key="2">
    <source>
        <dbReference type="EMBL" id="MSU08216.1"/>
    </source>
</evidence>
<feature type="coiled-coil region" evidence="1">
    <location>
        <begin position="186"/>
        <end position="220"/>
    </location>
</feature>
<proteinExistence type="predicted"/>
<dbReference type="Proteomes" id="UP000433181">
    <property type="component" value="Unassembled WGS sequence"/>
</dbReference>
<reference evidence="2 3" key="1">
    <citation type="submission" date="2019-08" db="EMBL/GenBank/DDBJ databases">
        <title>In-depth cultivation of the pig gut microbiome towards novel bacterial diversity and tailored functional studies.</title>
        <authorList>
            <person name="Wylensek D."/>
            <person name="Hitch T.C.A."/>
            <person name="Clavel T."/>
        </authorList>
    </citation>
    <scope>NUCLEOTIDE SEQUENCE [LARGE SCALE GENOMIC DNA]</scope>
    <source>
        <strain evidence="2 3">WCA-693-APC-5D-A</strain>
    </source>
</reference>